<protein>
    <recommendedName>
        <fullName evidence="5">Porin</fullName>
    </recommendedName>
</protein>
<gene>
    <name evidence="3" type="ORF">CV103_20550</name>
</gene>
<evidence type="ECO:0000256" key="2">
    <source>
        <dbReference type="SAM" id="SignalP"/>
    </source>
</evidence>
<keyword evidence="1" id="KW-0175">Coiled coil</keyword>
<feature type="chain" id="PRO_5015482677" description="Porin" evidence="2">
    <location>
        <begin position="27"/>
        <end position="464"/>
    </location>
</feature>
<dbReference type="AlphaFoldDB" id="A0A2T4HLM0"/>
<sequence length="464" mass="48330">MMTKWLRRAMLAGTAMAGCASAPAMAQPTDREAALERRLGELEAALADLRGQLSALRAGNAAPQASAAAAAPVAVATAGVAPPAAPPAPAPAAPRDGFSVAGTTVKIGGFVKAVAAFSRYDDGPMPAGSTGRDFYVPGTTPVGGRADRSFEANAKQTRLAISTATPLRDHELKGLVEVDFQVSPGTGNQRITNAYNPGLRRAFFTFDDALIGQEWSNFQYVSALPETTDFLGPSEGTVFVRQAQFRYAFRLARGLTLAIAAENPATTVLAAGGSSAMVEYDQDRVPDLTARLNLAAGPAELSLAGLARQLTADGAGGVDHAFAWGVSAAGKIGFGPARRHDIRFMLSHGQGIGRYVGLNLAPDAILGAAGLDTVGVTAGFAALRIGWTERLRSTVSGSFQSADYPHLAIAADANDSAWSAAANLFYSPVKQFDIGVEYRRGERRLVSGATGQLDRIEVAGKYSF</sequence>
<feature type="coiled-coil region" evidence="1">
    <location>
        <begin position="32"/>
        <end position="59"/>
    </location>
</feature>
<dbReference type="PROSITE" id="PS51257">
    <property type="entry name" value="PROKAR_LIPOPROTEIN"/>
    <property type="match status" value="1"/>
</dbReference>
<keyword evidence="2" id="KW-0732">Signal</keyword>
<organism evidence="3 4">
    <name type="scientific">Edaphosphingomonas fennica</name>
    <dbReference type="NCBI Taxonomy" id="114404"/>
    <lineage>
        <taxon>Bacteria</taxon>
        <taxon>Pseudomonadati</taxon>
        <taxon>Pseudomonadota</taxon>
        <taxon>Alphaproteobacteria</taxon>
        <taxon>Sphingomonadales</taxon>
        <taxon>Rhizorhabdaceae</taxon>
        <taxon>Edaphosphingomonas</taxon>
    </lineage>
</organism>
<dbReference type="RefSeq" id="WP_107396030.1">
    <property type="nucleotide sequence ID" value="NZ_PHHF01000081.1"/>
</dbReference>
<dbReference type="SUPFAM" id="SSF56935">
    <property type="entry name" value="Porins"/>
    <property type="match status" value="1"/>
</dbReference>
<dbReference type="Pfam" id="PF19577">
    <property type="entry name" value="DcaP"/>
    <property type="match status" value="1"/>
</dbReference>
<name>A0A2T4HLM0_9SPHN</name>
<keyword evidence="4" id="KW-1185">Reference proteome</keyword>
<dbReference type="EMBL" id="PHHF01000081">
    <property type="protein sequence ID" value="PTD16679.1"/>
    <property type="molecule type" value="Genomic_DNA"/>
</dbReference>
<proteinExistence type="predicted"/>
<accession>A0A2T4HLM0</accession>
<feature type="signal peptide" evidence="2">
    <location>
        <begin position="1"/>
        <end position="26"/>
    </location>
</feature>
<reference evidence="3 4" key="1">
    <citation type="submission" date="2017-11" db="EMBL/GenBank/DDBJ databases">
        <title>Sphingomonas oleivorans sp. nov., isolated from oil-contaminated soil.</title>
        <authorList>
            <person name="Wang L."/>
            <person name="Chen L."/>
        </authorList>
    </citation>
    <scope>NUCLEOTIDE SEQUENCE [LARGE SCALE GENOMIC DNA]</scope>
    <source>
        <strain evidence="3 4">K101</strain>
    </source>
</reference>
<comment type="caution">
    <text evidence="3">The sequence shown here is derived from an EMBL/GenBank/DDBJ whole genome shotgun (WGS) entry which is preliminary data.</text>
</comment>
<evidence type="ECO:0008006" key="5">
    <source>
        <dbReference type="Google" id="ProtNLM"/>
    </source>
</evidence>
<dbReference type="Proteomes" id="UP000241206">
    <property type="component" value="Unassembled WGS sequence"/>
</dbReference>
<evidence type="ECO:0000313" key="4">
    <source>
        <dbReference type="Proteomes" id="UP000241206"/>
    </source>
</evidence>
<dbReference type="InterPro" id="IPR045748">
    <property type="entry name" value="DcaP"/>
</dbReference>
<evidence type="ECO:0000313" key="3">
    <source>
        <dbReference type="EMBL" id="PTD16679.1"/>
    </source>
</evidence>
<evidence type="ECO:0000256" key="1">
    <source>
        <dbReference type="SAM" id="Coils"/>
    </source>
</evidence>